<name>A0A0D8BJ06_9ACTN</name>
<feature type="compositionally biased region" description="Basic and acidic residues" evidence="1">
    <location>
        <begin position="131"/>
        <end position="143"/>
    </location>
</feature>
<dbReference type="AlphaFoldDB" id="A0A0D8BJ06"/>
<dbReference type="EMBL" id="JYFN01000007">
    <property type="protein sequence ID" value="KJE24218.1"/>
    <property type="molecule type" value="Genomic_DNA"/>
</dbReference>
<feature type="region of interest" description="Disordered" evidence="1">
    <location>
        <begin position="1"/>
        <end position="111"/>
    </location>
</feature>
<evidence type="ECO:0000256" key="1">
    <source>
        <dbReference type="SAM" id="MobiDB-lite"/>
    </source>
</evidence>
<proteinExistence type="predicted"/>
<reference evidence="2 3" key="2">
    <citation type="journal article" date="2016" name="Genome Announc.">
        <title>Permanent Draft Genome Sequences for Two Variants of Frankia sp. Strain CpI1, the First Frankia Strain Isolated from Root Nodules of Comptonia peregrina.</title>
        <authorList>
            <person name="Oshone R."/>
            <person name="Hurst S.G.IV."/>
            <person name="Abebe-Akele F."/>
            <person name="Simpson S."/>
            <person name="Morris K."/>
            <person name="Thomas W.K."/>
            <person name="Tisa L.S."/>
        </authorList>
    </citation>
    <scope>NUCLEOTIDE SEQUENCE [LARGE SCALE GENOMIC DNA]</scope>
    <source>
        <strain evidence="3">CpI1-S</strain>
    </source>
</reference>
<gene>
    <name evidence="2" type="ORF">FF36_01293</name>
</gene>
<evidence type="ECO:0000313" key="2">
    <source>
        <dbReference type="EMBL" id="KJE24218.1"/>
    </source>
</evidence>
<dbReference type="PATRIC" id="fig|1502723.3.peg.5519"/>
<accession>A0A0D8BJ06</accession>
<dbReference type="Proteomes" id="UP000032545">
    <property type="component" value="Unassembled WGS sequence"/>
</dbReference>
<feature type="compositionally biased region" description="Gly residues" evidence="1">
    <location>
        <begin position="73"/>
        <end position="97"/>
    </location>
</feature>
<sequence length="185" mass="19005">MRGGRRPASAHNGPMAGKAERVRVVLERSGGLLGRPVRRGLDSADLPEPEAARLRELVRGAVSPGSAPARRAGGAGGAGGTRCAGGAGGTGGAGGAAPRGEPADDGRGGGADRFVYTLEIDYTPEIDYTSEIDRTPEVDRAPRVDQQGGRTVRTFSEPVPEDLRPLLALLRAAPLLPAGGRDTPR</sequence>
<organism evidence="2 3">
    <name type="scientific">Frankia torreyi</name>
    <dbReference type="NCBI Taxonomy" id="1856"/>
    <lineage>
        <taxon>Bacteria</taxon>
        <taxon>Bacillati</taxon>
        <taxon>Actinomycetota</taxon>
        <taxon>Actinomycetes</taxon>
        <taxon>Frankiales</taxon>
        <taxon>Frankiaceae</taxon>
        <taxon>Frankia</taxon>
    </lineage>
</organism>
<evidence type="ECO:0000313" key="3">
    <source>
        <dbReference type="Proteomes" id="UP000032545"/>
    </source>
</evidence>
<keyword evidence="3" id="KW-1185">Reference proteome</keyword>
<comment type="caution">
    <text evidence="2">The sequence shown here is derived from an EMBL/GenBank/DDBJ whole genome shotgun (WGS) entry which is preliminary data.</text>
</comment>
<reference evidence="3" key="1">
    <citation type="submission" date="2015-02" db="EMBL/GenBank/DDBJ databases">
        <title>Draft Genome of Frankia sp. CpI1-S.</title>
        <authorList>
            <person name="Oshone R.T."/>
            <person name="Ngom M."/>
            <person name="Ghodhbane-Gtari F."/>
            <person name="Gtari M."/>
            <person name="Morris K."/>
            <person name="Thomas K."/>
            <person name="Sen A."/>
            <person name="Tisa L.S."/>
        </authorList>
    </citation>
    <scope>NUCLEOTIDE SEQUENCE [LARGE SCALE GENOMIC DNA]</scope>
    <source>
        <strain evidence="3">CpI1-S</strain>
    </source>
</reference>
<protein>
    <submittedName>
        <fullName evidence="2">Uncharacterized protein</fullName>
    </submittedName>
</protein>
<feature type="region of interest" description="Disordered" evidence="1">
    <location>
        <begin position="127"/>
        <end position="157"/>
    </location>
</feature>